<keyword evidence="1" id="KW-1133">Transmembrane helix</keyword>
<dbReference type="EMBL" id="BPRE01000009">
    <property type="protein sequence ID" value="GJE76628.1"/>
    <property type="molecule type" value="Genomic_DNA"/>
</dbReference>
<dbReference type="Proteomes" id="UP001055093">
    <property type="component" value="Unassembled WGS sequence"/>
</dbReference>
<keyword evidence="1" id="KW-0812">Transmembrane</keyword>
<feature type="transmembrane region" description="Helical" evidence="1">
    <location>
        <begin position="20"/>
        <end position="42"/>
    </location>
</feature>
<reference evidence="2" key="2">
    <citation type="submission" date="2021-08" db="EMBL/GenBank/DDBJ databases">
        <authorList>
            <person name="Tani A."/>
            <person name="Ola A."/>
            <person name="Ogura Y."/>
            <person name="Katsura K."/>
            <person name="Hayashi T."/>
        </authorList>
    </citation>
    <scope>NUCLEOTIDE SEQUENCE</scope>
    <source>
        <strain evidence="2">DSM 14458</strain>
    </source>
</reference>
<organism evidence="2 3">
    <name type="scientific">Methylorubrum suomiense</name>
    <dbReference type="NCBI Taxonomy" id="144191"/>
    <lineage>
        <taxon>Bacteria</taxon>
        <taxon>Pseudomonadati</taxon>
        <taxon>Pseudomonadota</taxon>
        <taxon>Alphaproteobacteria</taxon>
        <taxon>Hyphomicrobiales</taxon>
        <taxon>Methylobacteriaceae</taxon>
        <taxon>Methylorubrum</taxon>
    </lineage>
</organism>
<evidence type="ECO:0000313" key="2">
    <source>
        <dbReference type="EMBL" id="GJE76628.1"/>
    </source>
</evidence>
<comment type="caution">
    <text evidence="2">The sequence shown here is derived from an EMBL/GenBank/DDBJ whole genome shotgun (WGS) entry which is preliminary data.</text>
</comment>
<evidence type="ECO:0000256" key="1">
    <source>
        <dbReference type="SAM" id="Phobius"/>
    </source>
</evidence>
<proteinExistence type="predicted"/>
<evidence type="ECO:0000313" key="3">
    <source>
        <dbReference type="Proteomes" id="UP001055093"/>
    </source>
</evidence>
<protein>
    <recommendedName>
        <fullName evidence="4">TadE-like protein</fullName>
    </recommendedName>
</protein>
<gene>
    <name evidence="2" type="ORF">BGCPKDLD_3224</name>
</gene>
<sequence>MSPLRTPRAGLAHRFVEDESGAYVIEFAFFGSLFVAVILILFQYAFVHLARQNLDASLQVATRALLTGSFQSSNGATLTPEKTLQNMRALMCGGSNAPVVFFSCDNLKVDVQVSTTSFDTNAWSDSAVDSKSGGWSKSFGQNYQCPGSQSIAIVRAAVKLPLIAPLFLQIGMRNFSDGAVLLQSASVFRVEPYDKSLTGGC</sequence>
<evidence type="ECO:0008006" key="4">
    <source>
        <dbReference type="Google" id="ProtNLM"/>
    </source>
</evidence>
<accession>A0ABQ4UYY7</accession>
<name>A0ABQ4UYY7_9HYPH</name>
<keyword evidence="3" id="KW-1185">Reference proteome</keyword>
<keyword evidence="1" id="KW-0472">Membrane</keyword>
<reference evidence="2" key="1">
    <citation type="journal article" date="2021" name="Front. Microbiol.">
        <title>Comprehensive Comparative Genomics and Phenotyping of Methylobacterium Species.</title>
        <authorList>
            <person name="Alessa O."/>
            <person name="Ogura Y."/>
            <person name="Fujitani Y."/>
            <person name="Takami H."/>
            <person name="Hayashi T."/>
            <person name="Sahin N."/>
            <person name="Tani A."/>
        </authorList>
    </citation>
    <scope>NUCLEOTIDE SEQUENCE</scope>
    <source>
        <strain evidence="2">DSM 14458</strain>
    </source>
</reference>